<dbReference type="Pfam" id="PF00528">
    <property type="entry name" value="BPD_transp_1"/>
    <property type="match status" value="1"/>
</dbReference>
<keyword evidence="2 7" id="KW-0813">Transport</keyword>
<evidence type="ECO:0000256" key="6">
    <source>
        <dbReference type="ARBA" id="ARBA00023136"/>
    </source>
</evidence>
<feature type="transmembrane region" description="Helical" evidence="7">
    <location>
        <begin position="129"/>
        <end position="153"/>
    </location>
</feature>
<keyword evidence="4 7" id="KW-0812">Transmembrane</keyword>
<dbReference type="GO" id="GO:0005886">
    <property type="term" value="C:plasma membrane"/>
    <property type="evidence" value="ECO:0007669"/>
    <property type="project" value="UniProtKB-SubCell"/>
</dbReference>
<dbReference type="AlphaFoldDB" id="A0A410FUS6"/>
<feature type="transmembrane region" description="Helical" evidence="7">
    <location>
        <begin position="14"/>
        <end position="36"/>
    </location>
</feature>
<dbReference type="Proteomes" id="UP000287233">
    <property type="component" value="Chromosome"/>
</dbReference>
<organism evidence="9 10">
    <name type="scientific">Bipolaricaulis sibiricus</name>
    <dbReference type="NCBI Taxonomy" id="2501609"/>
    <lineage>
        <taxon>Bacteria</taxon>
        <taxon>Candidatus Bipolaricaulota</taxon>
        <taxon>Candidatus Bipolaricaulia</taxon>
        <taxon>Candidatus Bipolaricaulales</taxon>
        <taxon>Candidatus Bipolaricaulaceae</taxon>
        <taxon>Candidatus Bipolaricaulis</taxon>
    </lineage>
</organism>
<dbReference type="EMBL" id="CP034928">
    <property type="protein sequence ID" value="QAA76839.1"/>
    <property type="molecule type" value="Genomic_DNA"/>
</dbReference>
<keyword evidence="6 7" id="KW-0472">Membrane</keyword>
<dbReference type="KEGG" id="bih:BIP78_1073"/>
<accession>A0A410FUS6</accession>
<evidence type="ECO:0000313" key="10">
    <source>
        <dbReference type="Proteomes" id="UP000287233"/>
    </source>
</evidence>
<dbReference type="Pfam" id="PF12911">
    <property type="entry name" value="OppC_N"/>
    <property type="match status" value="1"/>
</dbReference>
<evidence type="ECO:0000256" key="5">
    <source>
        <dbReference type="ARBA" id="ARBA00022989"/>
    </source>
</evidence>
<comment type="subcellular location">
    <subcellularLocation>
        <location evidence="1 7">Cell membrane</location>
        <topology evidence="1 7">Multi-pass membrane protein</topology>
    </subcellularLocation>
</comment>
<evidence type="ECO:0000256" key="4">
    <source>
        <dbReference type="ARBA" id="ARBA00022692"/>
    </source>
</evidence>
<dbReference type="InterPro" id="IPR025966">
    <property type="entry name" value="OppC_N"/>
</dbReference>
<dbReference type="Gene3D" id="1.10.3720.10">
    <property type="entry name" value="MetI-like"/>
    <property type="match status" value="1"/>
</dbReference>
<gene>
    <name evidence="9" type="ORF">BIP78_1073</name>
</gene>
<reference evidence="10" key="1">
    <citation type="submission" date="2018-12" db="EMBL/GenBank/DDBJ databases">
        <title>Complete genome sequence of an uncultured bacterium of the candidate phylum Bipolaricaulota.</title>
        <authorList>
            <person name="Kadnikov V.V."/>
            <person name="Mardanov A.V."/>
            <person name="Beletsky A.V."/>
            <person name="Frank Y.A."/>
            <person name="Karnachuk O.V."/>
            <person name="Ravin N.V."/>
        </authorList>
    </citation>
    <scope>NUCLEOTIDE SEQUENCE [LARGE SCALE GENOMIC DNA]</scope>
</reference>
<dbReference type="PROSITE" id="PS50928">
    <property type="entry name" value="ABC_TM1"/>
    <property type="match status" value="1"/>
</dbReference>
<evidence type="ECO:0000313" key="9">
    <source>
        <dbReference type="EMBL" id="QAA76839.1"/>
    </source>
</evidence>
<evidence type="ECO:0000256" key="3">
    <source>
        <dbReference type="ARBA" id="ARBA00022475"/>
    </source>
</evidence>
<evidence type="ECO:0000259" key="8">
    <source>
        <dbReference type="PROSITE" id="PS50928"/>
    </source>
</evidence>
<protein>
    <recommendedName>
        <fullName evidence="8">ABC transmembrane type-1 domain-containing protein</fullName>
    </recommendedName>
</protein>
<keyword evidence="5 7" id="KW-1133">Transmembrane helix</keyword>
<dbReference type="SUPFAM" id="SSF161098">
    <property type="entry name" value="MetI-like"/>
    <property type="match status" value="1"/>
</dbReference>
<feature type="transmembrane region" description="Helical" evidence="7">
    <location>
        <begin position="194"/>
        <end position="215"/>
    </location>
</feature>
<feature type="transmembrane region" description="Helical" evidence="7">
    <location>
        <begin position="250"/>
        <end position="270"/>
    </location>
</feature>
<dbReference type="GO" id="GO:0055085">
    <property type="term" value="P:transmembrane transport"/>
    <property type="evidence" value="ECO:0007669"/>
    <property type="project" value="InterPro"/>
</dbReference>
<dbReference type="PANTHER" id="PTHR43386:SF25">
    <property type="entry name" value="PEPTIDE ABC TRANSPORTER PERMEASE PROTEIN"/>
    <property type="match status" value="1"/>
</dbReference>
<evidence type="ECO:0000256" key="7">
    <source>
        <dbReference type="RuleBase" id="RU363032"/>
    </source>
</evidence>
<evidence type="ECO:0000256" key="1">
    <source>
        <dbReference type="ARBA" id="ARBA00004651"/>
    </source>
</evidence>
<dbReference type="InterPro" id="IPR035906">
    <property type="entry name" value="MetI-like_sf"/>
</dbReference>
<dbReference type="CDD" id="cd06261">
    <property type="entry name" value="TM_PBP2"/>
    <property type="match status" value="1"/>
</dbReference>
<sequence>MGSRAWRAFRRNRLAVGGGVLVVLFGLSALLAPWIAPHDPLRGRLTDRLRPPSLAAASGKPYLLGTDNLGRDILSRVLHGGRVSISLGLLVVGVSIVLGVVLGLVSAYAGGWVDTVVQRVVDVLLAFPYLVLAIALMGLFGPGFLNLVVALAFKEWVMACRIVRSEALALKTAAFVEASRAAGAGTPRILLRHLLPNVIPGAVVVATLRVGWVVLMEASLSFLGLGIQPPQPSWGVIIADGRDYLFRAPWISTAPGIAILLFVLGVNLLGEGLRDALDPRLASERLSE</sequence>
<feature type="domain" description="ABC transmembrane type-1" evidence="8">
    <location>
        <begin position="81"/>
        <end position="270"/>
    </location>
</feature>
<dbReference type="InterPro" id="IPR000515">
    <property type="entry name" value="MetI-like"/>
</dbReference>
<keyword evidence="3" id="KW-1003">Cell membrane</keyword>
<feature type="transmembrane region" description="Helical" evidence="7">
    <location>
        <begin position="85"/>
        <end position="109"/>
    </location>
</feature>
<comment type="similarity">
    <text evidence="7">Belongs to the binding-protein-dependent transport system permease family.</text>
</comment>
<evidence type="ECO:0000256" key="2">
    <source>
        <dbReference type="ARBA" id="ARBA00022448"/>
    </source>
</evidence>
<dbReference type="InterPro" id="IPR050366">
    <property type="entry name" value="BP-dependent_transpt_permease"/>
</dbReference>
<proteinExistence type="inferred from homology"/>
<name>A0A410FUS6_BIPS1</name>
<dbReference type="PANTHER" id="PTHR43386">
    <property type="entry name" value="OLIGOPEPTIDE TRANSPORT SYSTEM PERMEASE PROTEIN APPC"/>
    <property type="match status" value="1"/>
</dbReference>